<evidence type="ECO:0000313" key="3">
    <source>
        <dbReference type="Proteomes" id="UP000235786"/>
    </source>
</evidence>
<dbReference type="OrthoDB" id="5354164at2759"/>
<evidence type="ECO:0000313" key="2">
    <source>
        <dbReference type="EMBL" id="PMD43819.1"/>
    </source>
</evidence>
<dbReference type="EMBL" id="KZ613942">
    <property type="protein sequence ID" value="PMD43819.1"/>
    <property type="molecule type" value="Genomic_DNA"/>
</dbReference>
<dbReference type="EMBL" id="KZ613981">
    <property type="protein sequence ID" value="PMD28927.1"/>
    <property type="molecule type" value="Genomic_DNA"/>
</dbReference>
<dbReference type="AlphaFoldDB" id="A0A2J6RZ94"/>
<sequence length="425" mass="45723">MSFGRLTAAVLSGTIDTSVALANLNFDFSLVKVEAPIEYKDLGISLSHHRSKEAENGLAHITARKLGALFSDVAPVAPYLIRAYGLRESEIAKSSKFNPRGARTDGIFMDHIGADGTTIWAAATSGNAAISIHLLACMLARIWTGPEATSIWVELVAERKRVLSSHVNSGDSLSVASMTASEISLTRDQLAKWDASARAWLLTADSAKELPQKQLMLIVNNLGTHVDGKTSVYDSVLNSWKIAMTVVDNLVSGMPQSIHSGAILLGLSSWHLYPDLLLLGDSTKSVQQEDQLVAAGGIATIGLENKLSKGRGIHWSLPLAHLRFYGDPVIVTRAVGSHTAKLSIDQLLLVALGSFINTWITSYAELETAVEVLLRISEILAHPIPPEHIKNLGEKIGVNACNSSRVAAGAIHRSLTRQAPNHLQY</sequence>
<name>A0A2J6RZ94_HYAVF</name>
<gene>
    <name evidence="1" type="ORF">L207DRAFT_618433</name>
    <name evidence="2" type="ORF">L207DRAFT_621622</name>
</gene>
<evidence type="ECO:0000313" key="1">
    <source>
        <dbReference type="EMBL" id="PMD28927.1"/>
    </source>
</evidence>
<keyword evidence="3" id="KW-1185">Reference proteome</keyword>
<protein>
    <submittedName>
        <fullName evidence="2">Uncharacterized protein</fullName>
    </submittedName>
</protein>
<dbReference type="Proteomes" id="UP000235786">
    <property type="component" value="Unassembled WGS sequence"/>
</dbReference>
<proteinExistence type="predicted"/>
<reference evidence="2 3" key="1">
    <citation type="submission" date="2016-04" db="EMBL/GenBank/DDBJ databases">
        <title>A degradative enzymes factory behind the ericoid mycorrhizal symbiosis.</title>
        <authorList>
            <consortium name="DOE Joint Genome Institute"/>
            <person name="Martino E."/>
            <person name="Morin E."/>
            <person name="Grelet G."/>
            <person name="Kuo A."/>
            <person name="Kohler A."/>
            <person name="Daghino S."/>
            <person name="Barry K."/>
            <person name="Choi C."/>
            <person name="Cichocki N."/>
            <person name="Clum A."/>
            <person name="Copeland A."/>
            <person name="Hainaut M."/>
            <person name="Haridas S."/>
            <person name="Labutti K."/>
            <person name="Lindquist E."/>
            <person name="Lipzen A."/>
            <person name="Khouja H.-R."/>
            <person name="Murat C."/>
            <person name="Ohm R."/>
            <person name="Olson A."/>
            <person name="Spatafora J."/>
            <person name="Veneault-Fourrey C."/>
            <person name="Henrissat B."/>
            <person name="Grigoriev I."/>
            <person name="Martin F."/>
            <person name="Perotto S."/>
        </authorList>
    </citation>
    <scope>NUCLEOTIDE SEQUENCE [LARGE SCALE GENOMIC DNA]</scope>
    <source>
        <strain evidence="2 3">F</strain>
    </source>
</reference>
<accession>A0A2J6RZ94</accession>
<organism evidence="2 3">
    <name type="scientific">Hyaloscypha variabilis (strain UAMH 11265 / GT02V1 / F)</name>
    <name type="common">Meliniomyces variabilis</name>
    <dbReference type="NCBI Taxonomy" id="1149755"/>
    <lineage>
        <taxon>Eukaryota</taxon>
        <taxon>Fungi</taxon>
        <taxon>Dikarya</taxon>
        <taxon>Ascomycota</taxon>
        <taxon>Pezizomycotina</taxon>
        <taxon>Leotiomycetes</taxon>
        <taxon>Helotiales</taxon>
        <taxon>Hyaloscyphaceae</taxon>
        <taxon>Hyaloscypha</taxon>
        <taxon>Hyaloscypha variabilis</taxon>
    </lineage>
</organism>